<name>A0A0G1TRF6_9BACT</name>
<feature type="transmembrane region" description="Helical" evidence="5">
    <location>
        <begin position="216"/>
        <end position="239"/>
    </location>
</feature>
<accession>A0A0G1TRF6</accession>
<evidence type="ECO:0000313" key="8">
    <source>
        <dbReference type="Proteomes" id="UP000034607"/>
    </source>
</evidence>
<sequence length="439" mass="48192">MLTSKISPFILALALIFIPLYPKFPLLGVPGSFVSIRFEDLLIACIFILFLFTQLKTKFQSLSAPLPRSLLLYLAIGFIAAFSGIFLTKTASLSLGLLHSLRRVEYAVLFFAAFAWLNSLSQLRYLVRVIIITSLLVALYGLGQQFLDFPVVTTTNSEFSKGLALSLGPGARINSTFAGHYDLAAFSVFPLLLIIALLPISSLPGLLVIGAGMIYWTLLLSASRITFVSFFVAASALILLIRKPFWLLPLFSAAFLGVFFSPQLKGRYLDFITNHLRLTYIQSVSAQVENKDVNDVPDALKPPEVPEDRSFNIRLKAEWPKALRAFTKNPVLGTGFSSVGLAVDNDYLRTLAETGLLGLAAFVLIFLRFFKSGLPFVVRYTPSVSHAFIVAITCSVLGLLINAVFIDVFAASKIAMFTWAVMGLAERTKLLAISNPHAT</sequence>
<feature type="domain" description="O-antigen ligase-related" evidence="6">
    <location>
        <begin position="215"/>
        <end position="363"/>
    </location>
</feature>
<evidence type="ECO:0000259" key="6">
    <source>
        <dbReference type="Pfam" id="PF04932"/>
    </source>
</evidence>
<feature type="transmembrane region" description="Helical" evidence="5">
    <location>
        <begin position="387"/>
        <end position="410"/>
    </location>
</feature>
<feature type="transmembrane region" description="Helical" evidence="5">
    <location>
        <begin position="183"/>
        <end position="209"/>
    </location>
</feature>
<dbReference type="AlphaFoldDB" id="A0A0G1TRF6"/>
<keyword evidence="4 5" id="KW-0472">Membrane</keyword>
<dbReference type="PANTHER" id="PTHR37422">
    <property type="entry name" value="TEICHURONIC ACID BIOSYNTHESIS PROTEIN TUAE"/>
    <property type="match status" value="1"/>
</dbReference>
<organism evidence="7 8">
    <name type="scientific">Candidatus Amesbacteria bacterium GW2011_GWA2_47_11</name>
    <dbReference type="NCBI Taxonomy" id="1618357"/>
    <lineage>
        <taxon>Bacteria</taxon>
        <taxon>Candidatus Amesiibacteriota</taxon>
    </lineage>
</organism>
<feature type="transmembrane region" description="Helical" evidence="5">
    <location>
        <begin position="38"/>
        <end position="57"/>
    </location>
</feature>
<feature type="transmembrane region" description="Helical" evidence="5">
    <location>
        <begin position="69"/>
        <end position="88"/>
    </location>
</feature>
<comment type="caution">
    <text evidence="7">The sequence shown here is derived from an EMBL/GenBank/DDBJ whole genome shotgun (WGS) entry which is preliminary data.</text>
</comment>
<evidence type="ECO:0000256" key="5">
    <source>
        <dbReference type="SAM" id="Phobius"/>
    </source>
</evidence>
<reference evidence="7 8" key="1">
    <citation type="journal article" date="2015" name="Nature">
        <title>rRNA introns, odd ribosomes, and small enigmatic genomes across a large radiation of phyla.</title>
        <authorList>
            <person name="Brown C.T."/>
            <person name="Hug L.A."/>
            <person name="Thomas B.C."/>
            <person name="Sharon I."/>
            <person name="Castelle C.J."/>
            <person name="Singh A."/>
            <person name="Wilkins M.J."/>
            <person name="Williams K.H."/>
            <person name="Banfield J.F."/>
        </authorList>
    </citation>
    <scope>NUCLEOTIDE SEQUENCE [LARGE SCALE GENOMIC DNA]</scope>
</reference>
<dbReference type="InterPro" id="IPR051533">
    <property type="entry name" value="WaaL-like"/>
</dbReference>
<dbReference type="PANTHER" id="PTHR37422:SF23">
    <property type="entry name" value="TEICHURONIC ACID BIOSYNTHESIS PROTEIN TUAE"/>
    <property type="match status" value="1"/>
</dbReference>
<gene>
    <name evidence="7" type="ORF">UX78_C0003G0004</name>
</gene>
<keyword evidence="2 5" id="KW-0812">Transmembrane</keyword>
<feature type="transmembrane region" description="Helical" evidence="5">
    <location>
        <begin position="347"/>
        <end position="367"/>
    </location>
</feature>
<evidence type="ECO:0000256" key="2">
    <source>
        <dbReference type="ARBA" id="ARBA00022692"/>
    </source>
</evidence>
<dbReference type="Pfam" id="PF04932">
    <property type="entry name" value="Wzy_C"/>
    <property type="match status" value="1"/>
</dbReference>
<evidence type="ECO:0000256" key="4">
    <source>
        <dbReference type="ARBA" id="ARBA00023136"/>
    </source>
</evidence>
<evidence type="ECO:0000256" key="3">
    <source>
        <dbReference type="ARBA" id="ARBA00022989"/>
    </source>
</evidence>
<dbReference type="InterPro" id="IPR007016">
    <property type="entry name" value="O-antigen_ligase-rel_domated"/>
</dbReference>
<keyword evidence="3 5" id="KW-1133">Transmembrane helix</keyword>
<evidence type="ECO:0000313" key="7">
    <source>
        <dbReference type="EMBL" id="KKU56728.1"/>
    </source>
</evidence>
<dbReference type="EMBL" id="LCNM01000003">
    <property type="protein sequence ID" value="KKU56728.1"/>
    <property type="molecule type" value="Genomic_DNA"/>
</dbReference>
<dbReference type="Proteomes" id="UP000034607">
    <property type="component" value="Unassembled WGS sequence"/>
</dbReference>
<proteinExistence type="predicted"/>
<feature type="transmembrane region" description="Helical" evidence="5">
    <location>
        <begin position="100"/>
        <end position="118"/>
    </location>
</feature>
<evidence type="ECO:0000256" key="1">
    <source>
        <dbReference type="ARBA" id="ARBA00004141"/>
    </source>
</evidence>
<protein>
    <recommendedName>
        <fullName evidence="6">O-antigen ligase-related domain-containing protein</fullName>
    </recommendedName>
</protein>
<feature type="transmembrane region" description="Helical" evidence="5">
    <location>
        <begin position="125"/>
        <end position="143"/>
    </location>
</feature>
<feature type="transmembrane region" description="Helical" evidence="5">
    <location>
        <begin position="245"/>
        <end position="262"/>
    </location>
</feature>
<dbReference type="GO" id="GO:0016020">
    <property type="term" value="C:membrane"/>
    <property type="evidence" value="ECO:0007669"/>
    <property type="project" value="UniProtKB-SubCell"/>
</dbReference>
<comment type="subcellular location">
    <subcellularLocation>
        <location evidence="1">Membrane</location>
        <topology evidence="1">Multi-pass membrane protein</topology>
    </subcellularLocation>
</comment>